<dbReference type="RefSeq" id="WP_000037407.1">
    <property type="nucleotide sequence ID" value="NZ_NCUW01000004.1"/>
</dbReference>
<evidence type="ECO:0000313" key="2">
    <source>
        <dbReference type="Proteomes" id="UP000194008"/>
    </source>
</evidence>
<gene>
    <name evidence="1" type="ORF">B7709_00075</name>
</gene>
<evidence type="ECO:0000313" key="1">
    <source>
        <dbReference type="EMBL" id="ORO80559.1"/>
    </source>
</evidence>
<name>A0A1X1J5H8_STROR</name>
<dbReference type="AlphaFoldDB" id="A0A1X1J5H8"/>
<accession>A0A1X1J5H8</accession>
<evidence type="ECO:0008006" key="3">
    <source>
        <dbReference type="Google" id="ProtNLM"/>
    </source>
</evidence>
<organism evidence="1 2">
    <name type="scientific">Streptococcus oralis subsp. dentisani</name>
    <dbReference type="NCBI Taxonomy" id="1458253"/>
    <lineage>
        <taxon>Bacteria</taxon>
        <taxon>Bacillati</taxon>
        <taxon>Bacillota</taxon>
        <taxon>Bacilli</taxon>
        <taxon>Lactobacillales</taxon>
        <taxon>Streptococcaceae</taxon>
        <taxon>Streptococcus</taxon>
    </lineage>
</organism>
<proteinExistence type="predicted"/>
<reference evidence="1 2" key="1">
    <citation type="journal article" date="2016" name="Eur. J. Clin. Microbiol. Infect. Dis.">
        <title>Whole genome sequencing as a tool for phylogenetic analysis of clinical strains of Mitis group streptococci.</title>
        <authorList>
            <person name="Rasmussen L.H."/>
            <person name="Dargis R."/>
            <person name="Hojholt K."/>
            <person name="Christensen J.J."/>
            <person name="Skovgaard O."/>
            <person name="Justesen U.S."/>
            <person name="Rosenvinge F.S."/>
            <person name="Moser C."/>
            <person name="Lukjancenko O."/>
            <person name="Rasmussen S."/>
            <person name="Nielsen X.C."/>
        </authorList>
    </citation>
    <scope>NUCLEOTIDE SEQUENCE [LARGE SCALE GENOMIC DNA]</scope>
    <source>
        <strain evidence="1 2">Y_5914_11</strain>
    </source>
</reference>
<dbReference type="Proteomes" id="UP000194008">
    <property type="component" value="Unassembled WGS sequence"/>
</dbReference>
<protein>
    <recommendedName>
        <fullName evidence="3">SMI1/KNR4 family protein</fullName>
    </recommendedName>
</protein>
<sequence>MSKKFNNRTFRKIEEIYSVYLPDEFKKVYGNMEELPENWYDWSDFSPQNVKVLSNYIQVIKENIAEEIEYVDWSDNWGEAPSNLELTKGEILSRLMNSPTLLPIFGHRYIASCNTPISPVFSIVGSDIIYYSKSLTDYFHGITVSRETNLSNLPQIPFWSDIAQ</sequence>
<dbReference type="EMBL" id="NCUW01000004">
    <property type="protein sequence ID" value="ORO80559.1"/>
    <property type="molecule type" value="Genomic_DNA"/>
</dbReference>
<comment type="caution">
    <text evidence="1">The sequence shown here is derived from an EMBL/GenBank/DDBJ whole genome shotgun (WGS) entry which is preliminary data.</text>
</comment>